<sequence>MTRMTIFWPNFRTDSTVKRYGHVKEGCPSRNIEPIFIRSEPSSSKPLSEVVNMVVNGTREKSETYSPWMLVEKISRHKLRDSTQSRIGFMANKKKVGAVKGLGNVDQVMKAITGLGLVSTIELGVNSVWVFQGRITKAFGKTPSSSETPDSQGWTEEGFLLGRLRVALHCKMTDKIIFTP</sequence>
<gene>
    <name evidence="1" type="ORF">PVK06_001179</name>
</gene>
<proteinExistence type="predicted"/>
<organism evidence="1 2">
    <name type="scientific">Gossypium arboreum</name>
    <name type="common">Tree cotton</name>
    <name type="synonym">Gossypium nanking</name>
    <dbReference type="NCBI Taxonomy" id="29729"/>
    <lineage>
        <taxon>Eukaryota</taxon>
        <taxon>Viridiplantae</taxon>
        <taxon>Streptophyta</taxon>
        <taxon>Embryophyta</taxon>
        <taxon>Tracheophyta</taxon>
        <taxon>Spermatophyta</taxon>
        <taxon>Magnoliopsida</taxon>
        <taxon>eudicotyledons</taxon>
        <taxon>Gunneridae</taxon>
        <taxon>Pentapetalae</taxon>
        <taxon>rosids</taxon>
        <taxon>malvids</taxon>
        <taxon>Malvales</taxon>
        <taxon>Malvaceae</taxon>
        <taxon>Malvoideae</taxon>
        <taxon>Gossypium</taxon>
    </lineage>
</organism>
<dbReference type="EMBL" id="JARKNE010000001">
    <property type="protein sequence ID" value="KAK5845027.1"/>
    <property type="molecule type" value="Genomic_DNA"/>
</dbReference>
<protein>
    <submittedName>
        <fullName evidence="1">Uncharacterized protein</fullName>
    </submittedName>
</protein>
<accession>A0ABR0R1I9</accession>
<comment type="caution">
    <text evidence="1">The sequence shown here is derived from an EMBL/GenBank/DDBJ whole genome shotgun (WGS) entry which is preliminary data.</text>
</comment>
<reference evidence="1 2" key="1">
    <citation type="submission" date="2023-03" db="EMBL/GenBank/DDBJ databases">
        <title>WGS of Gossypium arboreum.</title>
        <authorList>
            <person name="Yu D."/>
        </authorList>
    </citation>
    <scope>NUCLEOTIDE SEQUENCE [LARGE SCALE GENOMIC DNA]</scope>
    <source>
        <tissue evidence="1">Leaf</tissue>
    </source>
</reference>
<evidence type="ECO:0000313" key="1">
    <source>
        <dbReference type="EMBL" id="KAK5845027.1"/>
    </source>
</evidence>
<keyword evidence="2" id="KW-1185">Reference proteome</keyword>
<name>A0ABR0R1I9_GOSAR</name>
<dbReference type="Proteomes" id="UP001358586">
    <property type="component" value="Chromosome 1"/>
</dbReference>
<evidence type="ECO:0000313" key="2">
    <source>
        <dbReference type="Proteomes" id="UP001358586"/>
    </source>
</evidence>